<keyword evidence="1" id="KW-0175">Coiled coil</keyword>
<evidence type="ECO:0000313" key="4">
    <source>
        <dbReference type="EMBL" id="THG23719.1"/>
    </source>
</evidence>
<proteinExistence type="predicted"/>
<feature type="compositionally biased region" description="Basic residues" evidence="2">
    <location>
        <begin position="1"/>
        <end position="12"/>
    </location>
</feature>
<dbReference type="AlphaFoldDB" id="A0A4S4F2K9"/>
<protein>
    <recommendedName>
        <fullName evidence="3">Putative plant transposon protein domain-containing protein</fullName>
    </recommendedName>
</protein>
<feature type="region of interest" description="Disordered" evidence="2">
    <location>
        <begin position="256"/>
        <end position="314"/>
    </location>
</feature>
<dbReference type="InterPro" id="IPR046796">
    <property type="entry name" value="Transposase_32_dom"/>
</dbReference>
<dbReference type="PANTHER" id="PTHR47303">
    <property type="match status" value="1"/>
</dbReference>
<dbReference type="SUPFAM" id="SSF48403">
    <property type="entry name" value="Ankyrin repeat"/>
    <property type="match status" value="1"/>
</dbReference>
<dbReference type="InterPro" id="IPR002110">
    <property type="entry name" value="Ankyrin_rpt"/>
</dbReference>
<dbReference type="STRING" id="542762.A0A4S4F2K9"/>
<gene>
    <name evidence="4" type="ORF">TEA_019516</name>
</gene>
<evidence type="ECO:0000313" key="5">
    <source>
        <dbReference type="Proteomes" id="UP000306102"/>
    </source>
</evidence>
<dbReference type="PANTHER" id="PTHR47303:SF1">
    <property type="entry name" value="NF-KAPPA-B INHIBITOR BETA"/>
    <property type="match status" value="1"/>
</dbReference>
<dbReference type="Pfam" id="PF12796">
    <property type="entry name" value="Ank_2"/>
    <property type="match status" value="1"/>
</dbReference>
<name>A0A4S4F2K9_CAMSN</name>
<feature type="region of interest" description="Disordered" evidence="2">
    <location>
        <begin position="1"/>
        <end position="26"/>
    </location>
</feature>
<evidence type="ECO:0000256" key="2">
    <source>
        <dbReference type="SAM" id="MobiDB-lite"/>
    </source>
</evidence>
<feature type="domain" description="Putative plant transposon protein" evidence="3">
    <location>
        <begin position="73"/>
        <end position="242"/>
    </location>
</feature>
<feature type="compositionally biased region" description="Polar residues" evidence="2">
    <location>
        <begin position="14"/>
        <end position="26"/>
    </location>
</feature>
<dbReference type="Gene3D" id="1.25.40.20">
    <property type="entry name" value="Ankyrin repeat-containing domain"/>
    <property type="match status" value="1"/>
</dbReference>
<dbReference type="SMART" id="SM00248">
    <property type="entry name" value="ANK"/>
    <property type="match status" value="3"/>
</dbReference>
<dbReference type="EMBL" id="SDRB02000199">
    <property type="protein sequence ID" value="THG23719.1"/>
    <property type="molecule type" value="Genomic_DNA"/>
</dbReference>
<comment type="caution">
    <text evidence="4">The sequence shown here is derived from an EMBL/GenBank/DDBJ whole genome shotgun (WGS) entry which is preliminary data.</text>
</comment>
<evidence type="ECO:0000256" key="1">
    <source>
        <dbReference type="SAM" id="Coils"/>
    </source>
</evidence>
<feature type="coiled-coil region" evidence="1">
    <location>
        <begin position="344"/>
        <end position="371"/>
    </location>
</feature>
<keyword evidence="5" id="KW-1185">Reference proteome</keyword>
<dbReference type="Proteomes" id="UP000306102">
    <property type="component" value="Unassembled WGS sequence"/>
</dbReference>
<evidence type="ECO:0000259" key="3">
    <source>
        <dbReference type="Pfam" id="PF20167"/>
    </source>
</evidence>
<organism evidence="4 5">
    <name type="scientific">Camellia sinensis var. sinensis</name>
    <name type="common">China tea</name>
    <dbReference type="NCBI Taxonomy" id="542762"/>
    <lineage>
        <taxon>Eukaryota</taxon>
        <taxon>Viridiplantae</taxon>
        <taxon>Streptophyta</taxon>
        <taxon>Embryophyta</taxon>
        <taxon>Tracheophyta</taxon>
        <taxon>Spermatophyta</taxon>
        <taxon>Magnoliopsida</taxon>
        <taxon>eudicotyledons</taxon>
        <taxon>Gunneridae</taxon>
        <taxon>Pentapetalae</taxon>
        <taxon>asterids</taxon>
        <taxon>Ericales</taxon>
        <taxon>Theaceae</taxon>
        <taxon>Camellia</taxon>
    </lineage>
</organism>
<dbReference type="InterPro" id="IPR036770">
    <property type="entry name" value="Ankyrin_rpt-contain_sf"/>
</dbReference>
<accession>A0A4S4F2K9</accession>
<dbReference type="Pfam" id="PF20167">
    <property type="entry name" value="Transposase_32"/>
    <property type="match status" value="1"/>
</dbReference>
<sequence>MSAPAPKRRKATVSRPTYNPERFQSASQSKSFLKSFVTRTVHLERNVQPDTFDSIKIRSLFDPLGGDLVLSFSGRQNLDWVREFYCNMEGIRDYEPSFTTWVRSKSISVTPALIRQLLQIEQVFPQHYPFPVPDRPTCDFDEVSLELCGVARHWPKGGLIKQFELLPEFRLLNLIVCANIIVTTHSSEVKQDQGFILSCIANHRSIDLASLIITKMISAHGHSKLGLPYGCLINRLLSDLGTPILDDDEFVSPSRPFTKKTVSQSRAHVKGESSRAGPSTGTTAGLAEEAEYDAATAGGEEDPTPPVPPSSFPDQLRHFEEAMTRRLDFLDARFDAFDGRLVLMASSDSEKEEAEAAAAVAEEEARAREKQYWKYAPLYKAALIGDWEEAERIIDGDGDALTAEITQYKEIALHVAVATGKSIEFVKNLVDLMPVEALELNDSAGYTALNTAARFGNTDAAKILVAKHTDLLYIRNKDDWLPLHRAAQSAHKDTLSYLLMVTNPGCKTKKPIENDLEHMPPFEDDSGVELLVLVIASGFYGEFCHHLLYIISYHIH</sequence>
<reference evidence="4 5" key="1">
    <citation type="journal article" date="2018" name="Proc. Natl. Acad. Sci. U.S.A.">
        <title>Draft genome sequence of Camellia sinensis var. sinensis provides insights into the evolution of the tea genome and tea quality.</title>
        <authorList>
            <person name="Wei C."/>
            <person name="Yang H."/>
            <person name="Wang S."/>
            <person name="Zhao J."/>
            <person name="Liu C."/>
            <person name="Gao L."/>
            <person name="Xia E."/>
            <person name="Lu Y."/>
            <person name="Tai Y."/>
            <person name="She G."/>
            <person name="Sun J."/>
            <person name="Cao H."/>
            <person name="Tong W."/>
            <person name="Gao Q."/>
            <person name="Li Y."/>
            <person name="Deng W."/>
            <person name="Jiang X."/>
            <person name="Wang W."/>
            <person name="Chen Q."/>
            <person name="Zhang S."/>
            <person name="Li H."/>
            <person name="Wu J."/>
            <person name="Wang P."/>
            <person name="Li P."/>
            <person name="Shi C."/>
            <person name="Zheng F."/>
            <person name="Jian J."/>
            <person name="Huang B."/>
            <person name="Shan D."/>
            <person name="Shi M."/>
            <person name="Fang C."/>
            <person name="Yue Y."/>
            <person name="Li F."/>
            <person name="Li D."/>
            <person name="Wei S."/>
            <person name="Han B."/>
            <person name="Jiang C."/>
            <person name="Yin Y."/>
            <person name="Xia T."/>
            <person name="Zhang Z."/>
            <person name="Bennetzen J.L."/>
            <person name="Zhao S."/>
            <person name="Wan X."/>
        </authorList>
    </citation>
    <scope>NUCLEOTIDE SEQUENCE [LARGE SCALE GENOMIC DNA]</scope>
    <source>
        <strain evidence="5">cv. Shuchazao</strain>
        <tissue evidence="4">Leaf</tissue>
    </source>
</reference>